<reference evidence="3 4" key="1">
    <citation type="submission" date="2018-03" db="EMBL/GenBank/DDBJ databases">
        <title>Genomic Encyclopedia of Archaeal and Bacterial Type Strains, Phase II (KMG-II): from individual species to whole genera.</title>
        <authorList>
            <person name="Goeker M."/>
        </authorList>
    </citation>
    <scope>NUCLEOTIDE SEQUENCE [LARGE SCALE GENOMIC DNA]</scope>
    <source>
        <strain evidence="3 4">DSM 19711</strain>
    </source>
</reference>
<sequence length="66" mass="7336">MVKKGDHVEWNTPQGTTEGTVTEKKTDDFELYGKERKASEDDPQLVVESDKSGKKAAHKESSVEKA</sequence>
<feature type="compositionally biased region" description="Basic and acidic residues" evidence="1">
    <location>
        <begin position="21"/>
        <end position="40"/>
    </location>
</feature>
<dbReference type="Pfam" id="PF11160">
    <property type="entry name" value="Hva1_TUDOR"/>
    <property type="match status" value="1"/>
</dbReference>
<accession>A0A2T0QX34</accession>
<dbReference type="RefSeq" id="WP_106215172.1">
    <property type="nucleotide sequence ID" value="NZ_PVZF01000016.1"/>
</dbReference>
<protein>
    <recommendedName>
        <fullName evidence="2">Hypervirulence associated protein TUDOR domain-containing protein</fullName>
    </recommendedName>
</protein>
<feature type="region of interest" description="Disordered" evidence="1">
    <location>
        <begin position="1"/>
        <end position="66"/>
    </location>
</feature>
<proteinExistence type="predicted"/>
<evidence type="ECO:0000256" key="1">
    <source>
        <dbReference type="SAM" id="MobiDB-lite"/>
    </source>
</evidence>
<dbReference type="Gene3D" id="2.30.30.1060">
    <property type="match status" value="1"/>
</dbReference>
<feature type="domain" description="Hypervirulence associated protein TUDOR" evidence="2">
    <location>
        <begin position="5"/>
        <end position="63"/>
    </location>
</feature>
<evidence type="ECO:0000259" key="2">
    <source>
        <dbReference type="Pfam" id="PF11160"/>
    </source>
</evidence>
<dbReference type="OrthoDB" id="71751at2"/>
<gene>
    <name evidence="3" type="ORF">CLV37_1166</name>
</gene>
<name>A0A2T0QX34_9ACTN</name>
<comment type="caution">
    <text evidence="3">The sequence shown here is derived from an EMBL/GenBank/DDBJ whole genome shotgun (WGS) entry which is preliminary data.</text>
</comment>
<dbReference type="InterPro" id="IPR021331">
    <property type="entry name" value="Hva1_TUDOR"/>
</dbReference>
<organism evidence="3 4">
    <name type="scientific">Kineococcus rhizosphaerae</name>
    <dbReference type="NCBI Taxonomy" id="559628"/>
    <lineage>
        <taxon>Bacteria</taxon>
        <taxon>Bacillati</taxon>
        <taxon>Actinomycetota</taxon>
        <taxon>Actinomycetes</taxon>
        <taxon>Kineosporiales</taxon>
        <taxon>Kineosporiaceae</taxon>
        <taxon>Kineococcus</taxon>
    </lineage>
</organism>
<evidence type="ECO:0000313" key="3">
    <source>
        <dbReference type="EMBL" id="PRY10453.1"/>
    </source>
</evidence>
<evidence type="ECO:0000313" key="4">
    <source>
        <dbReference type="Proteomes" id="UP000238083"/>
    </source>
</evidence>
<dbReference type="EMBL" id="PVZF01000016">
    <property type="protein sequence ID" value="PRY10453.1"/>
    <property type="molecule type" value="Genomic_DNA"/>
</dbReference>
<dbReference type="Proteomes" id="UP000238083">
    <property type="component" value="Unassembled WGS sequence"/>
</dbReference>
<dbReference type="AlphaFoldDB" id="A0A2T0QX34"/>
<feature type="compositionally biased region" description="Basic and acidic residues" evidence="1">
    <location>
        <begin position="48"/>
        <end position="66"/>
    </location>
</feature>
<keyword evidence="4" id="KW-1185">Reference proteome</keyword>